<comment type="caution">
    <text evidence="2">The sequence shown here is derived from an EMBL/GenBank/DDBJ whole genome shotgun (WGS) entry which is preliminary data.</text>
</comment>
<dbReference type="Pfam" id="PF02515">
    <property type="entry name" value="CoA_transf_3"/>
    <property type="match status" value="1"/>
</dbReference>
<protein>
    <submittedName>
        <fullName evidence="2">CoA transferase</fullName>
    </submittedName>
</protein>
<dbReference type="InterPro" id="IPR003673">
    <property type="entry name" value="CoA-Trfase_fam_III"/>
</dbReference>
<evidence type="ECO:0000313" key="3">
    <source>
        <dbReference type="Proteomes" id="UP000323380"/>
    </source>
</evidence>
<dbReference type="RefSeq" id="WP_067885140.1">
    <property type="nucleotide sequence ID" value="NZ_VSFG01000004.1"/>
</dbReference>
<dbReference type="InterPro" id="IPR023606">
    <property type="entry name" value="CoA-Trfase_III_dom_1_sf"/>
</dbReference>
<accession>A0A5D0NKE1</accession>
<dbReference type="PANTHER" id="PTHR48207:SF3">
    <property type="entry name" value="SUCCINATE--HYDROXYMETHYLGLUTARATE COA-TRANSFERASE"/>
    <property type="match status" value="1"/>
</dbReference>
<dbReference type="Gene3D" id="3.30.1540.10">
    <property type="entry name" value="formyl-coa transferase, domain 3"/>
    <property type="match status" value="1"/>
</dbReference>
<keyword evidence="1 2" id="KW-0808">Transferase</keyword>
<dbReference type="SUPFAM" id="SSF89796">
    <property type="entry name" value="CoA-transferase family III (CaiB/BaiF)"/>
    <property type="match status" value="1"/>
</dbReference>
<gene>
    <name evidence="2" type="ORF">FXF69_20980</name>
</gene>
<evidence type="ECO:0000256" key="1">
    <source>
        <dbReference type="ARBA" id="ARBA00022679"/>
    </source>
</evidence>
<name>A0A5D0NKE1_9ACTN</name>
<dbReference type="Gene3D" id="3.40.50.10540">
    <property type="entry name" value="Crotonobetainyl-coa:carnitine coa-transferase, domain 1"/>
    <property type="match status" value="1"/>
</dbReference>
<dbReference type="InterPro" id="IPR044855">
    <property type="entry name" value="CoA-Trfase_III_dom3_sf"/>
</dbReference>
<dbReference type="Proteomes" id="UP000323380">
    <property type="component" value="Unassembled WGS sequence"/>
</dbReference>
<dbReference type="EMBL" id="VSFG01000004">
    <property type="protein sequence ID" value="TYB44631.1"/>
    <property type="molecule type" value="Genomic_DNA"/>
</dbReference>
<dbReference type="InterPro" id="IPR050483">
    <property type="entry name" value="CoA-transferase_III_domain"/>
</dbReference>
<organism evidence="2 3">
    <name type="scientific">Actinomadura chibensis</name>
    <dbReference type="NCBI Taxonomy" id="392828"/>
    <lineage>
        <taxon>Bacteria</taxon>
        <taxon>Bacillati</taxon>
        <taxon>Actinomycetota</taxon>
        <taxon>Actinomycetes</taxon>
        <taxon>Streptosporangiales</taxon>
        <taxon>Thermomonosporaceae</taxon>
        <taxon>Actinomadura</taxon>
    </lineage>
</organism>
<dbReference type="PANTHER" id="PTHR48207">
    <property type="entry name" value="SUCCINATE--HYDROXYMETHYLGLUTARATE COA-TRANSFERASE"/>
    <property type="match status" value="1"/>
</dbReference>
<keyword evidence="3" id="KW-1185">Reference proteome</keyword>
<dbReference type="GO" id="GO:0008410">
    <property type="term" value="F:CoA-transferase activity"/>
    <property type="evidence" value="ECO:0007669"/>
    <property type="project" value="TreeGrafter"/>
</dbReference>
<reference evidence="2 3" key="1">
    <citation type="submission" date="2019-08" db="EMBL/GenBank/DDBJ databases">
        <title>Actinomadura sp. nov. CYP1-5 isolated from mountain soil.</title>
        <authorList>
            <person name="Songsumanus A."/>
            <person name="Kuncharoen N."/>
            <person name="Kudo T."/>
            <person name="Yuki M."/>
            <person name="Igarashi Y."/>
            <person name="Tanasupawat S."/>
        </authorList>
    </citation>
    <scope>NUCLEOTIDE SEQUENCE [LARGE SCALE GENOMIC DNA]</scope>
    <source>
        <strain evidence="2 3">JCM 14158</strain>
    </source>
</reference>
<sequence>MPGPLDGVVVVDLSRVVAGPQATMTLADLGARVIKVEHPDGGDETRGWGPPFAGDARVSTYYLSVNRNKESIALDLKSDGGRDVLARLVRHADVLVENFRPGVLDRLGFPVERLHGLNPRLVVLSITGFGHDGPDGGRPGYDAIMQGEAGVMSVTGPPGTPSKVGLSIADVLAAGNGVAGVLAALYERTRTGRGAVVRTSLLASVVGAHMFQGTRWTVAREVPESAGNDHPSLAPYGTFRCADGQLQIGVANQGLWRKFAPLVGLDPGDPRYATVPDRTARRAELTADIERALAGGDRDAWLARFAEAGVPAGAIRTIDEVYESPQTRSQGLVVEVDHPQLGSIELPGPPLRFDGAPPRRHTAPPLLGEHTDAVLAWLRERELDGQDPHERERGE</sequence>
<evidence type="ECO:0000313" key="2">
    <source>
        <dbReference type="EMBL" id="TYB44631.1"/>
    </source>
</evidence>
<proteinExistence type="predicted"/>
<dbReference type="AlphaFoldDB" id="A0A5D0NKE1"/>
<dbReference type="STRING" id="1220554.GCA_001552135_00670"/>